<sequence>MSTWLFIDCFLLILIIWWIYDLLKGEFLINKLGAKASFRWLIGLLITTIIAIIITFPLVKNTYEIKTFIKGSRLNQYISSYKLSGFRDSTVIAKGNNKFEQLDNNLKFEYMDSVRKNIISIVSSNYGIGDGGYIEIHEMISDMKVEVDVGKDKYITTGSDLQLNGEILYKNDLSLSFGGIGVSGEEDLEYVPIYFDIRVFNNLDEGFIENISFDPIVNEALEKNIYKKEGLISREYINTSLSAKESSQYEYCIIFKKNGFTKNEIVELAKKTKFNVSYVKCNGNDKKFQQKQWSLE</sequence>
<feature type="transmembrane region" description="Helical" evidence="1">
    <location>
        <begin position="40"/>
        <end position="59"/>
    </location>
</feature>
<comment type="caution">
    <text evidence="2">The sequence shown here is derived from an EMBL/GenBank/DDBJ whole genome shotgun (WGS) entry which is preliminary data.</text>
</comment>
<name>A0A133NC48_CLOPF</name>
<gene>
    <name evidence="2" type="ORF">HMPREF3222_00723</name>
</gene>
<accession>A0A133NC48</accession>
<keyword evidence="1" id="KW-1133">Transmembrane helix</keyword>
<evidence type="ECO:0000313" key="2">
    <source>
        <dbReference type="EMBL" id="KXA13833.1"/>
    </source>
</evidence>
<organism evidence="2 3">
    <name type="scientific">Clostridium perfringens</name>
    <dbReference type="NCBI Taxonomy" id="1502"/>
    <lineage>
        <taxon>Bacteria</taxon>
        <taxon>Bacillati</taxon>
        <taxon>Bacillota</taxon>
        <taxon>Clostridia</taxon>
        <taxon>Eubacteriales</taxon>
        <taxon>Clostridiaceae</taxon>
        <taxon>Clostridium</taxon>
    </lineage>
</organism>
<feature type="transmembrane region" description="Helical" evidence="1">
    <location>
        <begin position="5"/>
        <end position="20"/>
    </location>
</feature>
<dbReference type="PATRIC" id="fig|1502.174.peg.728"/>
<evidence type="ECO:0000256" key="1">
    <source>
        <dbReference type="SAM" id="Phobius"/>
    </source>
</evidence>
<proteinExistence type="predicted"/>
<dbReference type="EMBL" id="LRPU01000025">
    <property type="protein sequence ID" value="KXA13833.1"/>
    <property type="molecule type" value="Genomic_DNA"/>
</dbReference>
<evidence type="ECO:0000313" key="3">
    <source>
        <dbReference type="Proteomes" id="UP000070646"/>
    </source>
</evidence>
<dbReference type="Proteomes" id="UP000070646">
    <property type="component" value="Unassembled WGS sequence"/>
</dbReference>
<dbReference type="AlphaFoldDB" id="A0A133NC48"/>
<keyword evidence="1" id="KW-0812">Transmembrane</keyword>
<dbReference type="RefSeq" id="WP_242862205.1">
    <property type="nucleotide sequence ID" value="NZ_KQ956172.1"/>
</dbReference>
<protein>
    <submittedName>
        <fullName evidence="2">Uncharacterized protein</fullName>
    </submittedName>
</protein>
<keyword evidence="1" id="KW-0472">Membrane</keyword>
<reference evidence="2 3" key="1">
    <citation type="submission" date="2016-01" db="EMBL/GenBank/DDBJ databases">
        <authorList>
            <person name="Oliw E.H."/>
        </authorList>
    </citation>
    <scope>NUCLEOTIDE SEQUENCE [LARGE SCALE GENOMIC DNA]</scope>
    <source>
        <strain evidence="2 3">MJR7757A</strain>
    </source>
</reference>